<comment type="caution">
    <text evidence="6">The sequence shown here is derived from an EMBL/GenBank/DDBJ whole genome shotgun (WGS) entry which is preliminary data.</text>
</comment>
<evidence type="ECO:0000313" key="6">
    <source>
        <dbReference type="EMBL" id="MEZ7198062.1"/>
    </source>
</evidence>
<feature type="signal peptide" evidence="4">
    <location>
        <begin position="1"/>
        <end position="22"/>
    </location>
</feature>
<evidence type="ECO:0000256" key="4">
    <source>
        <dbReference type="SAM" id="SignalP"/>
    </source>
</evidence>
<feature type="domain" description="Solute-binding protein family 3/N-terminal" evidence="5">
    <location>
        <begin position="47"/>
        <end position="286"/>
    </location>
</feature>
<keyword evidence="3" id="KW-0998">Cell outer membrane</keyword>
<keyword evidence="7" id="KW-1185">Reference proteome</keyword>
<dbReference type="InterPro" id="IPR008258">
    <property type="entry name" value="Transglycosylase_SLT_dom_1"/>
</dbReference>
<accession>A0ABV4K525</accession>
<dbReference type="Gene3D" id="3.40.190.10">
    <property type="entry name" value="Periplasmic binding protein-like II"/>
    <property type="match status" value="2"/>
</dbReference>
<feature type="chain" id="PRO_5045257481" evidence="4">
    <location>
        <begin position="23"/>
        <end position="469"/>
    </location>
</feature>
<evidence type="ECO:0000256" key="2">
    <source>
        <dbReference type="ARBA" id="ARBA00022729"/>
    </source>
</evidence>
<evidence type="ECO:0000313" key="7">
    <source>
        <dbReference type="Proteomes" id="UP001568698"/>
    </source>
</evidence>
<dbReference type="InterPro" id="IPR001638">
    <property type="entry name" value="Solute-binding_3/MltF_N"/>
</dbReference>
<dbReference type="RefSeq" id="WP_371387560.1">
    <property type="nucleotide sequence ID" value="NZ_JBGLYH010000050.1"/>
</dbReference>
<dbReference type="PANTHER" id="PTHR35936:SF32">
    <property type="entry name" value="MEMBRANE-BOUND LYTIC MUREIN TRANSGLYCOSYLASE F"/>
    <property type="match status" value="1"/>
</dbReference>
<dbReference type="CDD" id="cd01009">
    <property type="entry name" value="PBP2_YfhD_N"/>
    <property type="match status" value="1"/>
</dbReference>
<dbReference type="InterPro" id="IPR023346">
    <property type="entry name" value="Lysozyme-like_dom_sf"/>
</dbReference>
<gene>
    <name evidence="6" type="ORF">AB6M95_15005</name>
</gene>
<dbReference type="SUPFAM" id="SSF53955">
    <property type="entry name" value="Lysozyme-like"/>
    <property type="match status" value="1"/>
</dbReference>
<evidence type="ECO:0000259" key="5">
    <source>
        <dbReference type="SMART" id="SM00062"/>
    </source>
</evidence>
<keyword evidence="2 4" id="KW-0732">Signal</keyword>
<dbReference type="Proteomes" id="UP001568698">
    <property type="component" value="Unassembled WGS sequence"/>
</dbReference>
<keyword evidence="3" id="KW-0472">Membrane</keyword>
<evidence type="ECO:0000256" key="3">
    <source>
        <dbReference type="ARBA" id="ARBA00023237"/>
    </source>
</evidence>
<protein>
    <submittedName>
        <fullName evidence="6">Transporter substrate-binding domain-containing protein</fullName>
    </submittedName>
</protein>
<evidence type="ECO:0000256" key="1">
    <source>
        <dbReference type="ARBA" id="ARBA00004339"/>
    </source>
</evidence>
<organism evidence="6 7">
    <name type="scientific">Pseudodesulfovibrio karagichevae</name>
    <dbReference type="NCBI Taxonomy" id="3239305"/>
    <lineage>
        <taxon>Bacteria</taxon>
        <taxon>Pseudomonadati</taxon>
        <taxon>Thermodesulfobacteriota</taxon>
        <taxon>Desulfovibrionia</taxon>
        <taxon>Desulfovibrionales</taxon>
        <taxon>Desulfovibrionaceae</taxon>
    </lineage>
</organism>
<dbReference type="Pfam" id="PF01464">
    <property type="entry name" value="SLT"/>
    <property type="match status" value="1"/>
</dbReference>
<proteinExistence type="predicted"/>
<dbReference type="CDD" id="cd13403">
    <property type="entry name" value="MLTF-like"/>
    <property type="match status" value="1"/>
</dbReference>
<dbReference type="Gene3D" id="1.10.530.10">
    <property type="match status" value="1"/>
</dbReference>
<dbReference type="SUPFAM" id="SSF53850">
    <property type="entry name" value="Periplasmic binding protein-like II"/>
    <property type="match status" value="1"/>
</dbReference>
<dbReference type="Pfam" id="PF00497">
    <property type="entry name" value="SBP_bac_3"/>
    <property type="match status" value="1"/>
</dbReference>
<dbReference type="SMART" id="SM00062">
    <property type="entry name" value="PBPb"/>
    <property type="match status" value="1"/>
</dbReference>
<reference evidence="6 7" key="1">
    <citation type="submission" date="2024-08" db="EMBL/GenBank/DDBJ databases">
        <title>Sulfate-reducing bacteria isolated from formation water of the oil field in Kazakhstan and description of Pseudodesulfovibrio sp.</title>
        <authorList>
            <person name="Bidzhieva S.K."/>
            <person name="Tourova T.P."/>
            <person name="Grouzdev D.S."/>
            <person name="Beletsky A.V."/>
            <person name="Sokolova D.S."/>
            <person name="Samigullina S.R."/>
            <person name="Poltaraus A.B."/>
            <person name="Avtukh A.N."/>
            <person name="Tereshina V.M."/>
            <person name="Zhaparov N.S."/>
            <person name="Mardanov A.V."/>
            <person name="Nazina T.N."/>
        </authorList>
    </citation>
    <scope>NUCLEOTIDE SEQUENCE [LARGE SCALE GENOMIC DNA]</scope>
    <source>
        <strain evidence="6 7">9FUS</strain>
    </source>
</reference>
<sequence>MIWFFRTLFLACLSMAVSVAPARGAELGPVQQPWKGDLPRIIESHRPIRVLVVYNRTNFFMKEGVMRGLEADMMSAYEKHLAKEYQKELVRLVFVPVPVKDLFPALLDGRGDIAAAALTVTEERSRQADFAEPYRTGVSEIVVGGRRSPALSSAGELSGRKVSVLAGSSYAEHLADLNARLKKQRKKPVRIVNADPYLATEDLLEMAARGMVPYTVADHFLADLWNKVFPNLRLYPDAALHSDGKLAWAVRKDCPELRRSLSEFAATVRQGTLLGNMFFKRYYENDDFVTDPTTQVEIGKLKHMAKLFQKYAEMYDFDWLKIAAMAYQESRFDMDRKSSAGAVGVMQIKPSTAAGPSVGIEDVYTLENNIHAGVKYLRYLVDNYFPDVDPAARMDFAMAAYNAGPNRIIQVRKRAVEMGLNPNLWFGNCEWAAFDLIGRETTGYVAHVQMYYAAYKGSEEILLKRREAM</sequence>
<name>A0ABV4K525_9BACT</name>
<dbReference type="EMBL" id="JBGLYH010000050">
    <property type="protein sequence ID" value="MEZ7198062.1"/>
    <property type="molecule type" value="Genomic_DNA"/>
</dbReference>
<dbReference type="PANTHER" id="PTHR35936">
    <property type="entry name" value="MEMBRANE-BOUND LYTIC MUREIN TRANSGLYCOSYLASE F"/>
    <property type="match status" value="1"/>
</dbReference>
<comment type="subcellular location">
    <subcellularLocation>
        <location evidence="1">Cell outer membrane</location>
        <topology evidence="1">Peripheral membrane protein</topology>
    </subcellularLocation>
</comment>